<evidence type="ECO:0000259" key="12">
    <source>
        <dbReference type="Pfam" id="PF05922"/>
    </source>
</evidence>
<evidence type="ECO:0000259" key="13">
    <source>
        <dbReference type="Pfam" id="PF17766"/>
    </source>
</evidence>
<evidence type="ECO:0000256" key="8">
    <source>
        <dbReference type="PIRSR" id="PIRSR615500-1"/>
    </source>
</evidence>
<name>A0A9I9CK02_CUCME</name>
<dbReference type="Gramene" id="MELO3C004753.2.1">
    <property type="protein sequence ID" value="MELO3C004753.2.1"/>
    <property type="gene ID" value="MELO3C004753.2"/>
</dbReference>
<evidence type="ECO:0000313" key="14">
    <source>
        <dbReference type="EnsemblPlants" id="MELO3C004753.2.1"/>
    </source>
</evidence>
<dbReference type="PROSITE" id="PS00138">
    <property type="entry name" value="SUBTILASE_SER"/>
    <property type="match status" value="1"/>
</dbReference>
<evidence type="ECO:0000256" key="2">
    <source>
        <dbReference type="ARBA" id="ARBA00011073"/>
    </source>
</evidence>
<dbReference type="Gene3D" id="3.40.50.200">
    <property type="entry name" value="Peptidase S8/S53 domain"/>
    <property type="match status" value="1"/>
</dbReference>
<evidence type="ECO:0000256" key="5">
    <source>
        <dbReference type="ARBA" id="ARBA00022729"/>
    </source>
</evidence>
<feature type="active site" description="Charge relay system" evidence="8 9">
    <location>
        <position position="230"/>
    </location>
</feature>
<evidence type="ECO:0000256" key="3">
    <source>
        <dbReference type="ARBA" id="ARBA00022525"/>
    </source>
</evidence>
<feature type="chain" id="PRO_5039919143" description="Subtilisin-like protease SBT3.18" evidence="10">
    <location>
        <begin position="25"/>
        <end position="793"/>
    </location>
</feature>
<feature type="signal peptide" evidence="10">
    <location>
        <begin position="1"/>
        <end position="24"/>
    </location>
</feature>
<feature type="domain" description="Inhibitor I9" evidence="12">
    <location>
        <begin position="31"/>
        <end position="111"/>
    </location>
</feature>
<sequence length="793" mass="86754">MFPKIIHFFFCLLLSPLILHSTLSSSISSRVYIVYLGHNHLNDDATLTSKYHLRLLSKVFASEEDGKRAMLYSYKKSFSGFSAKLNASQAIALSKMEDVISVFESRTMELHTTRSWDFLGLPIPSYTNNRSTLFPLRLPSYGDHDVVVGIFDSGVWPESKSFDENEGIGRIPCNWKGKCVKGYRFNPASACNRKLIGARYYLNGFEAQYGALNTTAENPEFRSPRDFLGHGTHTASTAVGAVVHNVAFPTSSLLAKGTARGGAPWARLAVYKVCWGKDYEGKCTDADVMAAFDDALHDGVDVISASFGETPPLTPLFESASAIGSFHAMQRGVSVVFSAGNDGPHPSLVQNVSPWSICVAASTMDRTFPTPIFILNHFSIMGESLITTNIINVKLADAINYFNDGICERKNIRKGGKSGKGKVVVCFSTVGQVSIATAQEALKAINASALIFGAPPTTELPDLDLIPTVRIDIDQATQIRNLLAELPRLPMVEIGVARSVIGKSVAPTVAYFSSRGPSSILPDILKPDISAPGVNILAAWPPETAPTVRPSGKFNEEEEGVKWNFQSGTSMSCPHISGVVALIKSVHPNWSPAAIRSAIITTATKVDTSGNTILAGGSMKASDPFDIGAGQVNPIMAINPGLIYDITTNDYITFLCNIGYTDQQINNLILNPSPHFCCRQSTATIANFNYPSITLANLRSTTTIRRIVRNVSLNKNAIYFLRVLPPYGVRVQVWPRVLFFSCFRQQISYYVTITPLRKSRGRYGFGEIQWFNRFHTVTSPLVVRLATYLVHTN</sequence>
<dbReference type="Gene3D" id="3.50.30.30">
    <property type="match status" value="1"/>
</dbReference>
<keyword evidence="4 9" id="KW-0645">Protease</keyword>
<dbReference type="InterPro" id="IPR037045">
    <property type="entry name" value="S8pro/Inhibitor_I9_sf"/>
</dbReference>
<dbReference type="EnsemblPlants" id="MELO3C004753.2.1">
    <property type="protein sequence ID" value="MELO3C004753.2.1"/>
    <property type="gene ID" value="MELO3C004753.2"/>
</dbReference>
<evidence type="ECO:0008006" key="15">
    <source>
        <dbReference type="Google" id="ProtNLM"/>
    </source>
</evidence>
<evidence type="ECO:0000259" key="11">
    <source>
        <dbReference type="Pfam" id="PF00082"/>
    </source>
</evidence>
<dbReference type="GO" id="GO:0009609">
    <property type="term" value="P:response to symbiotic bacterium"/>
    <property type="evidence" value="ECO:0007669"/>
    <property type="project" value="UniProtKB-ARBA"/>
</dbReference>
<dbReference type="GO" id="GO:0004252">
    <property type="term" value="F:serine-type endopeptidase activity"/>
    <property type="evidence" value="ECO:0007669"/>
    <property type="project" value="UniProtKB-UniRule"/>
</dbReference>
<accession>A0A9I9CK02</accession>
<proteinExistence type="inferred from homology"/>
<dbReference type="Gene3D" id="2.60.40.2310">
    <property type="match status" value="1"/>
</dbReference>
<dbReference type="Pfam" id="PF17766">
    <property type="entry name" value="fn3_6"/>
    <property type="match status" value="1"/>
</dbReference>
<dbReference type="SUPFAM" id="SSF52743">
    <property type="entry name" value="Subtilisin-like"/>
    <property type="match status" value="1"/>
</dbReference>
<dbReference type="PANTHER" id="PTHR10795">
    <property type="entry name" value="PROPROTEIN CONVERTASE SUBTILISIN/KEXIN"/>
    <property type="match status" value="1"/>
</dbReference>
<keyword evidence="3" id="KW-0964">Secreted</keyword>
<evidence type="ECO:0000256" key="7">
    <source>
        <dbReference type="ARBA" id="ARBA00022825"/>
    </source>
</evidence>
<evidence type="ECO:0000256" key="9">
    <source>
        <dbReference type="PROSITE-ProRule" id="PRU01240"/>
    </source>
</evidence>
<dbReference type="InterPro" id="IPR045051">
    <property type="entry name" value="SBT"/>
</dbReference>
<dbReference type="AlphaFoldDB" id="A0A9I9CK02"/>
<comment type="similarity">
    <text evidence="2 9">Belongs to the peptidase S8 family.</text>
</comment>
<dbReference type="Pfam" id="PF05922">
    <property type="entry name" value="Inhibitor_I9"/>
    <property type="match status" value="1"/>
</dbReference>
<dbReference type="Pfam" id="PF00082">
    <property type="entry name" value="Peptidase_S8"/>
    <property type="match status" value="1"/>
</dbReference>
<feature type="active site" description="Charge relay system" evidence="8 9">
    <location>
        <position position="570"/>
    </location>
</feature>
<dbReference type="InterPro" id="IPR023828">
    <property type="entry name" value="Peptidase_S8_Ser-AS"/>
</dbReference>
<keyword evidence="6 9" id="KW-0378">Hydrolase</keyword>
<dbReference type="Gene3D" id="3.30.70.80">
    <property type="entry name" value="Peptidase S8 propeptide/proteinase inhibitor I9"/>
    <property type="match status" value="1"/>
</dbReference>
<evidence type="ECO:0000256" key="4">
    <source>
        <dbReference type="ARBA" id="ARBA00022670"/>
    </source>
</evidence>
<dbReference type="FunFam" id="3.30.70.80:FF:000002">
    <property type="entry name" value="Subtilisin-like protease SBT5.3"/>
    <property type="match status" value="1"/>
</dbReference>
<dbReference type="PROSITE" id="PS51892">
    <property type="entry name" value="SUBTILASE"/>
    <property type="match status" value="1"/>
</dbReference>
<protein>
    <recommendedName>
        <fullName evidence="15">Subtilisin-like protease SBT3.18</fullName>
    </recommendedName>
</protein>
<dbReference type="InterPro" id="IPR041469">
    <property type="entry name" value="Subtilisin-like_FN3"/>
</dbReference>
<dbReference type="CDD" id="cd04852">
    <property type="entry name" value="Peptidases_S8_3"/>
    <property type="match status" value="1"/>
</dbReference>
<evidence type="ECO:0000256" key="1">
    <source>
        <dbReference type="ARBA" id="ARBA00004613"/>
    </source>
</evidence>
<keyword evidence="5 10" id="KW-0732">Signal</keyword>
<feature type="domain" description="Subtilisin-like protease fibronectin type-III" evidence="13">
    <location>
        <begin position="687"/>
        <end position="783"/>
    </location>
</feature>
<keyword evidence="7 9" id="KW-0720">Serine protease</keyword>
<dbReference type="InterPro" id="IPR010259">
    <property type="entry name" value="S8pro/Inhibitor_I9"/>
</dbReference>
<feature type="domain" description="Peptidase S8/S53" evidence="11">
    <location>
        <begin position="144"/>
        <end position="607"/>
    </location>
</feature>
<dbReference type="GO" id="GO:0005576">
    <property type="term" value="C:extracellular region"/>
    <property type="evidence" value="ECO:0007669"/>
    <property type="project" value="UniProtKB-SubCell"/>
</dbReference>
<dbReference type="InterPro" id="IPR034197">
    <property type="entry name" value="Peptidases_S8_3"/>
</dbReference>
<dbReference type="InterPro" id="IPR015500">
    <property type="entry name" value="Peptidase_S8_subtilisin-rel"/>
</dbReference>
<dbReference type="FunFam" id="3.40.50.200:FF:000006">
    <property type="entry name" value="Subtilisin-like protease SBT1.5"/>
    <property type="match status" value="1"/>
</dbReference>
<organism evidence="14">
    <name type="scientific">Cucumis melo</name>
    <name type="common">Muskmelon</name>
    <dbReference type="NCBI Taxonomy" id="3656"/>
    <lineage>
        <taxon>Eukaryota</taxon>
        <taxon>Viridiplantae</taxon>
        <taxon>Streptophyta</taxon>
        <taxon>Embryophyta</taxon>
        <taxon>Tracheophyta</taxon>
        <taxon>Spermatophyta</taxon>
        <taxon>Magnoliopsida</taxon>
        <taxon>eudicotyledons</taxon>
        <taxon>Gunneridae</taxon>
        <taxon>Pentapetalae</taxon>
        <taxon>rosids</taxon>
        <taxon>fabids</taxon>
        <taxon>Cucurbitales</taxon>
        <taxon>Cucurbitaceae</taxon>
        <taxon>Benincaseae</taxon>
        <taxon>Cucumis</taxon>
    </lineage>
</organism>
<dbReference type="InterPro" id="IPR000209">
    <property type="entry name" value="Peptidase_S8/S53_dom"/>
</dbReference>
<evidence type="ECO:0000256" key="10">
    <source>
        <dbReference type="SAM" id="SignalP"/>
    </source>
</evidence>
<comment type="subcellular location">
    <subcellularLocation>
        <location evidence="1">Secreted</location>
    </subcellularLocation>
</comment>
<dbReference type="PRINTS" id="PR00723">
    <property type="entry name" value="SUBTILISIN"/>
</dbReference>
<feature type="active site" description="Charge relay system" evidence="8 9">
    <location>
        <position position="152"/>
    </location>
</feature>
<reference evidence="14" key="1">
    <citation type="submission" date="2023-03" db="UniProtKB">
        <authorList>
            <consortium name="EnsemblPlants"/>
        </authorList>
    </citation>
    <scope>IDENTIFICATION</scope>
</reference>
<dbReference type="GO" id="GO:0006508">
    <property type="term" value="P:proteolysis"/>
    <property type="evidence" value="ECO:0007669"/>
    <property type="project" value="UniProtKB-KW"/>
</dbReference>
<dbReference type="InterPro" id="IPR036852">
    <property type="entry name" value="Peptidase_S8/S53_dom_sf"/>
</dbReference>
<evidence type="ECO:0000256" key="6">
    <source>
        <dbReference type="ARBA" id="ARBA00022801"/>
    </source>
</evidence>